<evidence type="ECO:0000313" key="1">
    <source>
        <dbReference type="EMBL" id="MQM00462.1"/>
    </source>
</evidence>
<dbReference type="EMBL" id="NMUH01002517">
    <property type="protein sequence ID" value="MQM00462.1"/>
    <property type="molecule type" value="Genomic_DNA"/>
</dbReference>
<accession>A0A843VT89</accession>
<dbReference type="Proteomes" id="UP000652761">
    <property type="component" value="Unassembled WGS sequence"/>
</dbReference>
<name>A0A843VT89_COLES</name>
<keyword evidence="2" id="KW-1185">Reference proteome</keyword>
<gene>
    <name evidence="1" type="ORF">Taro_033196</name>
</gene>
<protein>
    <submittedName>
        <fullName evidence="1">Uncharacterized protein</fullName>
    </submittedName>
</protein>
<comment type="caution">
    <text evidence="1">The sequence shown here is derived from an EMBL/GenBank/DDBJ whole genome shotgun (WGS) entry which is preliminary data.</text>
</comment>
<evidence type="ECO:0000313" key="2">
    <source>
        <dbReference type="Proteomes" id="UP000652761"/>
    </source>
</evidence>
<organism evidence="1 2">
    <name type="scientific">Colocasia esculenta</name>
    <name type="common">Wild taro</name>
    <name type="synonym">Arum esculentum</name>
    <dbReference type="NCBI Taxonomy" id="4460"/>
    <lineage>
        <taxon>Eukaryota</taxon>
        <taxon>Viridiplantae</taxon>
        <taxon>Streptophyta</taxon>
        <taxon>Embryophyta</taxon>
        <taxon>Tracheophyta</taxon>
        <taxon>Spermatophyta</taxon>
        <taxon>Magnoliopsida</taxon>
        <taxon>Liliopsida</taxon>
        <taxon>Araceae</taxon>
        <taxon>Aroideae</taxon>
        <taxon>Colocasieae</taxon>
        <taxon>Colocasia</taxon>
    </lineage>
</organism>
<proteinExistence type="predicted"/>
<sequence>MRISGSLAGVREVGSLQLVSERESTEICVRLPCKFRMRAAVCCSCYYVACVASVVARCVRAVVAQLAVDSLAVVFLVWRTIAGKSRCSAPGHRRRIWVCVPLWLREPACGVAFTGARIPCKIRVRAAVGCSCCCVACVASEVARCVRAVVARLALDSLVVVFPVWKTIAGKSKCSAPGHRQRIWVCVPLWLRELACVWPSPVQGYCLCFVCRVASLVERCDTCLWLLSAWCRLVVSSGEVLPESFSVGSGGSASLGCPVF</sequence>
<dbReference type="AlphaFoldDB" id="A0A843VT89"/>
<reference evidence="1" key="1">
    <citation type="submission" date="2017-07" db="EMBL/GenBank/DDBJ databases">
        <title>Taro Niue Genome Assembly and Annotation.</title>
        <authorList>
            <person name="Atibalentja N."/>
            <person name="Keating K."/>
            <person name="Fields C.J."/>
        </authorList>
    </citation>
    <scope>NUCLEOTIDE SEQUENCE</scope>
    <source>
        <strain evidence="1">Niue_2</strain>
        <tissue evidence="1">Leaf</tissue>
    </source>
</reference>